<evidence type="ECO:0000256" key="12">
    <source>
        <dbReference type="PROSITE-ProRule" id="PRU10141"/>
    </source>
</evidence>
<comment type="catalytic activity">
    <reaction evidence="11">
        <text>L-tyrosyl-[protein] + ATP = O-phospho-L-tyrosyl-[protein] + ADP + H(+)</text>
        <dbReference type="Rhea" id="RHEA:10596"/>
        <dbReference type="Rhea" id="RHEA-COMP:10136"/>
        <dbReference type="Rhea" id="RHEA-COMP:20101"/>
        <dbReference type="ChEBI" id="CHEBI:15378"/>
        <dbReference type="ChEBI" id="CHEBI:30616"/>
        <dbReference type="ChEBI" id="CHEBI:46858"/>
        <dbReference type="ChEBI" id="CHEBI:61978"/>
        <dbReference type="ChEBI" id="CHEBI:456216"/>
        <dbReference type="EC" id="2.7.12.2"/>
    </reaction>
</comment>
<keyword evidence="4" id="KW-0418">Kinase</keyword>
<dbReference type="InterPro" id="IPR011009">
    <property type="entry name" value="Kinase-like_dom_sf"/>
</dbReference>
<sequence length="569" mass="66146">MRPNFNNFQIDLSKFKKIDDIGRGQFGIVQLVENIDNGRQYALKIMKHVDKKYVNREINVMIRLDHPSIIKFYGFSISVDGKVSILMQHAKNGSLRDILNDTNGKRSSLGYDNTAKQKILIGVARGMIHLHQKNIIHRDIKPDNILIDGNFNPLITDFGFSRNSDDIGKTKNVGSPIYEAPESFARNDYNLEVDVYSFGIMMYEIVTDLLPYKDILNNITSVFQFKSMVDVNNTRPTFPPNHKIPPDLVNLIKECWAKEPSDRPTFEQIFNKLAYDTDDPSNFENLFKEEKDYKYYLPGVKQDEILNFVDDLIERENTAQYSIKQSIEQMKQQISSIKQDSELAINQMKTEINELKNELMNQLKSMNKGSDLENKQNQYKIQTIEYQKGNDFEGILKYLTRKTGSNIHDNEMIQITTNSKHKDDIHYFIKDPNFYHPKNIVDFDKNNEYRSNDAGGAIVCFDFKDKLVQVKQYEIQTCMKDKSTSHLRNWVIEVSKDGINWTIIDRRKNDDTLKEPKSMNIFEVSKPINEFCRFVRLRQTGTSWYTNGNCCIISICKIDFFGEIGESQA</sequence>
<dbReference type="InterPro" id="IPR001245">
    <property type="entry name" value="Ser-Thr/Tyr_kinase_cat_dom"/>
</dbReference>
<name>A0ABR2GZZ5_9EUKA</name>
<keyword evidence="5 12" id="KW-0067">ATP-binding</keyword>
<evidence type="ECO:0000256" key="2">
    <source>
        <dbReference type="ARBA" id="ARBA00022679"/>
    </source>
</evidence>
<keyword evidence="1" id="KW-0723">Serine/threonine-protein kinase</keyword>
<dbReference type="PROSITE" id="PS00108">
    <property type="entry name" value="PROTEIN_KINASE_ST"/>
    <property type="match status" value="1"/>
</dbReference>
<evidence type="ECO:0000256" key="9">
    <source>
        <dbReference type="ARBA" id="ARBA00049014"/>
    </source>
</evidence>
<proteinExistence type="inferred from homology"/>
<dbReference type="InterPro" id="IPR008271">
    <property type="entry name" value="Ser/Thr_kinase_AS"/>
</dbReference>
<dbReference type="PANTHER" id="PTHR48013:SF9">
    <property type="entry name" value="DUAL SPECIFICITY MITOGEN-ACTIVATED PROTEIN KINASE KINASE 5"/>
    <property type="match status" value="1"/>
</dbReference>
<evidence type="ECO:0000256" key="13">
    <source>
        <dbReference type="SAM" id="Coils"/>
    </source>
</evidence>
<dbReference type="InterPro" id="IPR017441">
    <property type="entry name" value="Protein_kinase_ATP_BS"/>
</dbReference>
<dbReference type="PROSITE" id="PS00107">
    <property type="entry name" value="PROTEIN_KINASE_ATP"/>
    <property type="match status" value="1"/>
</dbReference>
<comment type="caution">
    <text evidence="15">The sequence shown here is derived from an EMBL/GenBank/DDBJ whole genome shotgun (WGS) entry which is preliminary data.</text>
</comment>
<feature type="domain" description="Protein kinase" evidence="14">
    <location>
        <begin position="15"/>
        <end position="275"/>
    </location>
</feature>
<dbReference type="SUPFAM" id="SSF49785">
    <property type="entry name" value="Galactose-binding domain-like"/>
    <property type="match status" value="1"/>
</dbReference>
<accession>A0ABR2GZZ5</accession>
<keyword evidence="16" id="KW-1185">Reference proteome</keyword>
<dbReference type="PROSITE" id="PS50011">
    <property type="entry name" value="PROTEIN_KINASE_DOM"/>
    <property type="match status" value="1"/>
</dbReference>
<dbReference type="SUPFAM" id="SSF56112">
    <property type="entry name" value="Protein kinase-like (PK-like)"/>
    <property type="match status" value="1"/>
</dbReference>
<feature type="binding site" evidence="12">
    <location>
        <position position="44"/>
    </location>
    <ligand>
        <name>ATP</name>
        <dbReference type="ChEBI" id="CHEBI:30616"/>
    </ligand>
</feature>
<evidence type="ECO:0000313" key="16">
    <source>
        <dbReference type="Proteomes" id="UP001470230"/>
    </source>
</evidence>
<evidence type="ECO:0000256" key="4">
    <source>
        <dbReference type="ARBA" id="ARBA00022777"/>
    </source>
</evidence>
<evidence type="ECO:0000259" key="14">
    <source>
        <dbReference type="PROSITE" id="PS50011"/>
    </source>
</evidence>
<evidence type="ECO:0000256" key="8">
    <source>
        <dbReference type="ARBA" id="ARBA00038999"/>
    </source>
</evidence>
<organism evidence="15 16">
    <name type="scientific">Tritrichomonas musculus</name>
    <dbReference type="NCBI Taxonomy" id="1915356"/>
    <lineage>
        <taxon>Eukaryota</taxon>
        <taxon>Metamonada</taxon>
        <taxon>Parabasalia</taxon>
        <taxon>Tritrichomonadida</taxon>
        <taxon>Tritrichomonadidae</taxon>
        <taxon>Tritrichomonas</taxon>
    </lineage>
</organism>
<dbReference type="Gene3D" id="1.10.510.10">
    <property type="entry name" value="Transferase(Phosphotransferase) domain 1"/>
    <property type="match status" value="1"/>
</dbReference>
<comment type="similarity">
    <text evidence="7">Belongs to the protein kinase superfamily. STE Ser/Thr protein kinase family. MAP kinase kinase subfamily.</text>
</comment>
<gene>
    <name evidence="15" type="ORF">M9Y10_031862</name>
</gene>
<dbReference type="Proteomes" id="UP001470230">
    <property type="component" value="Unassembled WGS sequence"/>
</dbReference>
<dbReference type="Gene3D" id="2.60.120.260">
    <property type="entry name" value="Galactose-binding domain-like"/>
    <property type="match status" value="1"/>
</dbReference>
<comment type="catalytic activity">
    <reaction evidence="9">
        <text>L-seryl-[protein] + ATP = O-phospho-L-seryl-[protein] + ADP + H(+)</text>
        <dbReference type="Rhea" id="RHEA:17989"/>
        <dbReference type="Rhea" id="RHEA-COMP:9863"/>
        <dbReference type="Rhea" id="RHEA-COMP:11604"/>
        <dbReference type="ChEBI" id="CHEBI:15378"/>
        <dbReference type="ChEBI" id="CHEBI:29999"/>
        <dbReference type="ChEBI" id="CHEBI:30616"/>
        <dbReference type="ChEBI" id="CHEBI:83421"/>
        <dbReference type="ChEBI" id="CHEBI:456216"/>
        <dbReference type="EC" id="2.7.12.2"/>
    </reaction>
</comment>
<evidence type="ECO:0000256" key="7">
    <source>
        <dbReference type="ARBA" id="ARBA00038035"/>
    </source>
</evidence>
<dbReference type="EMBL" id="JAPFFF010000051">
    <property type="protein sequence ID" value="KAK8839504.1"/>
    <property type="molecule type" value="Genomic_DNA"/>
</dbReference>
<evidence type="ECO:0000256" key="5">
    <source>
        <dbReference type="ARBA" id="ARBA00022840"/>
    </source>
</evidence>
<evidence type="ECO:0000256" key="6">
    <source>
        <dbReference type="ARBA" id="ARBA00023170"/>
    </source>
</evidence>
<protein>
    <recommendedName>
        <fullName evidence="8">mitogen-activated protein kinase kinase</fullName>
        <ecNumber evidence="8">2.7.12.2</ecNumber>
    </recommendedName>
</protein>
<evidence type="ECO:0000256" key="11">
    <source>
        <dbReference type="ARBA" id="ARBA00051693"/>
    </source>
</evidence>
<evidence type="ECO:0000256" key="3">
    <source>
        <dbReference type="ARBA" id="ARBA00022741"/>
    </source>
</evidence>
<dbReference type="PANTHER" id="PTHR48013">
    <property type="entry name" value="DUAL SPECIFICITY MITOGEN-ACTIVATED PROTEIN KINASE KINASE 5-RELATED"/>
    <property type="match status" value="1"/>
</dbReference>
<evidence type="ECO:0000256" key="1">
    <source>
        <dbReference type="ARBA" id="ARBA00022527"/>
    </source>
</evidence>
<keyword evidence="13" id="KW-0175">Coiled coil</keyword>
<keyword evidence="2" id="KW-0808">Transferase</keyword>
<dbReference type="InterPro" id="IPR000719">
    <property type="entry name" value="Prot_kinase_dom"/>
</dbReference>
<dbReference type="InterPro" id="IPR008979">
    <property type="entry name" value="Galactose-bd-like_sf"/>
</dbReference>
<comment type="catalytic activity">
    <reaction evidence="10">
        <text>L-threonyl-[protein] + ATP = O-phospho-L-threonyl-[protein] + ADP + H(+)</text>
        <dbReference type="Rhea" id="RHEA:46608"/>
        <dbReference type="Rhea" id="RHEA-COMP:11060"/>
        <dbReference type="Rhea" id="RHEA-COMP:11605"/>
        <dbReference type="ChEBI" id="CHEBI:15378"/>
        <dbReference type="ChEBI" id="CHEBI:30013"/>
        <dbReference type="ChEBI" id="CHEBI:30616"/>
        <dbReference type="ChEBI" id="CHEBI:61977"/>
        <dbReference type="ChEBI" id="CHEBI:456216"/>
        <dbReference type="EC" id="2.7.12.2"/>
    </reaction>
</comment>
<dbReference type="Pfam" id="PF00069">
    <property type="entry name" value="Pkinase"/>
    <property type="match status" value="1"/>
</dbReference>
<dbReference type="PRINTS" id="PR00109">
    <property type="entry name" value="TYRKINASE"/>
</dbReference>
<evidence type="ECO:0000313" key="15">
    <source>
        <dbReference type="EMBL" id="KAK8839504.1"/>
    </source>
</evidence>
<feature type="coiled-coil region" evidence="13">
    <location>
        <begin position="327"/>
        <end position="365"/>
    </location>
</feature>
<keyword evidence="6" id="KW-0675">Receptor</keyword>
<evidence type="ECO:0000256" key="10">
    <source>
        <dbReference type="ARBA" id="ARBA00049299"/>
    </source>
</evidence>
<dbReference type="EC" id="2.7.12.2" evidence="8"/>
<keyword evidence="3 12" id="KW-0547">Nucleotide-binding</keyword>
<reference evidence="15 16" key="1">
    <citation type="submission" date="2024-04" db="EMBL/GenBank/DDBJ databases">
        <title>Tritrichomonas musculus Genome.</title>
        <authorList>
            <person name="Alves-Ferreira E."/>
            <person name="Grigg M."/>
            <person name="Lorenzi H."/>
            <person name="Galac M."/>
        </authorList>
    </citation>
    <scope>NUCLEOTIDE SEQUENCE [LARGE SCALE GENOMIC DNA]</scope>
    <source>
        <strain evidence="15 16">EAF2021</strain>
    </source>
</reference>
<dbReference type="SMART" id="SM00220">
    <property type="entry name" value="S_TKc"/>
    <property type="match status" value="1"/>
</dbReference>